<gene>
    <name evidence="1" type="ORF">EVAR_84940_1</name>
</gene>
<dbReference type="AlphaFoldDB" id="A0A4C1VH24"/>
<dbReference type="OrthoDB" id="7484691at2759"/>
<proteinExistence type="predicted"/>
<keyword evidence="2" id="KW-1185">Reference proteome</keyword>
<evidence type="ECO:0000313" key="2">
    <source>
        <dbReference type="Proteomes" id="UP000299102"/>
    </source>
</evidence>
<dbReference type="EMBL" id="BGZK01000341">
    <property type="protein sequence ID" value="GBP37953.1"/>
    <property type="molecule type" value="Genomic_DNA"/>
</dbReference>
<organism evidence="1 2">
    <name type="scientific">Eumeta variegata</name>
    <name type="common">Bagworm moth</name>
    <name type="synonym">Eumeta japonica</name>
    <dbReference type="NCBI Taxonomy" id="151549"/>
    <lineage>
        <taxon>Eukaryota</taxon>
        <taxon>Metazoa</taxon>
        <taxon>Ecdysozoa</taxon>
        <taxon>Arthropoda</taxon>
        <taxon>Hexapoda</taxon>
        <taxon>Insecta</taxon>
        <taxon>Pterygota</taxon>
        <taxon>Neoptera</taxon>
        <taxon>Endopterygota</taxon>
        <taxon>Lepidoptera</taxon>
        <taxon>Glossata</taxon>
        <taxon>Ditrysia</taxon>
        <taxon>Tineoidea</taxon>
        <taxon>Psychidae</taxon>
        <taxon>Oiketicinae</taxon>
        <taxon>Eumeta</taxon>
    </lineage>
</organism>
<protein>
    <submittedName>
        <fullName evidence="1">Uncharacterized protein</fullName>
    </submittedName>
</protein>
<name>A0A4C1VH24_EUMVA</name>
<evidence type="ECO:0000313" key="1">
    <source>
        <dbReference type="EMBL" id="GBP37953.1"/>
    </source>
</evidence>
<comment type="caution">
    <text evidence="1">The sequence shown here is derived from an EMBL/GenBank/DDBJ whole genome shotgun (WGS) entry which is preliminary data.</text>
</comment>
<dbReference type="Proteomes" id="UP000299102">
    <property type="component" value="Unassembled WGS sequence"/>
</dbReference>
<reference evidence="1 2" key="1">
    <citation type="journal article" date="2019" name="Commun. Biol.">
        <title>The bagworm genome reveals a unique fibroin gene that provides high tensile strength.</title>
        <authorList>
            <person name="Kono N."/>
            <person name="Nakamura H."/>
            <person name="Ohtoshi R."/>
            <person name="Tomita M."/>
            <person name="Numata K."/>
            <person name="Arakawa K."/>
        </authorList>
    </citation>
    <scope>NUCLEOTIDE SEQUENCE [LARGE SCALE GENOMIC DNA]</scope>
</reference>
<accession>A0A4C1VH24</accession>
<sequence length="131" mass="14862">MGRAIGTGLLSWSRYNYVPKSKKRNMVVAFEVSATKLHFNEYDVTCVKSKSESRPYSVLSECSAMRMDRPSVMLEREAPAKGIVAQVVTMLNGRNSQNIFAHCYRTTEKFVHLPSAQLPVPLCVYKYFTCL</sequence>